<dbReference type="InterPro" id="IPR036942">
    <property type="entry name" value="Beta-barrel_TonB_sf"/>
</dbReference>
<feature type="domain" description="TonB-dependent receptor-like beta-barrel" evidence="14">
    <location>
        <begin position="204"/>
        <end position="651"/>
    </location>
</feature>
<evidence type="ECO:0000313" key="17">
    <source>
        <dbReference type="Proteomes" id="UP000003505"/>
    </source>
</evidence>
<dbReference type="Pfam" id="PF07715">
    <property type="entry name" value="Plug"/>
    <property type="match status" value="1"/>
</dbReference>
<proteinExistence type="inferred from homology"/>
<dbReference type="GO" id="GO:0044718">
    <property type="term" value="P:siderophore transmembrane transport"/>
    <property type="evidence" value="ECO:0007669"/>
    <property type="project" value="TreeGrafter"/>
</dbReference>
<dbReference type="Pfam" id="PF00593">
    <property type="entry name" value="TonB_dep_Rec_b-barrel"/>
    <property type="match status" value="1"/>
</dbReference>
<dbReference type="InterPro" id="IPR039426">
    <property type="entry name" value="TonB-dep_rcpt-like"/>
</dbReference>
<feature type="domain" description="TonB-dependent receptor plug" evidence="15">
    <location>
        <begin position="76"/>
        <end position="183"/>
    </location>
</feature>
<dbReference type="GO" id="GO:0015344">
    <property type="term" value="F:siderophore uptake transmembrane transporter activity"/>
    <property type="evidence" value="ECO:0007669"/>
    <property type="project" value="TreeGrafter"/>
</dbReference>
<comment type="subcellular location">
    <subcellularLocation>
        <location evidence="1 10">Cell outer membrane</location>
        <topology evidence="1 10">Multi-pass membrane protein</topology>
    </subcellularLocation>
</comment>
<evidence type="ECO:0000256" key="8">
    <source>
        <dbReference type="ARBA" id="ARBA00023170"/>
    </source>
</evidence>
<comment type="similarity">
    <text evidence="10 11">Belongs to the TonB-dependent receptor family.</text>
</comment>
<evidence type="ECO:0000256" key="1">
    <source>
        <dbReference type="ARBA" id="ARBA00004571"/>
    </source>
</evidence>
<evidence type="ECO:0000256" key="3">
    <source>
        <dbReference type="ARBA" id="ARBA00022452"/>
    </source>
</evidence>
<dbReference type="Proteomes" id="UP000003505">
    <property type="component" value="Unassembled WGS sequence"/>
</dbReference>
<evidence type="ECO:0000256" key="10">
    <source>
        <dbReference type="PROSITE-ProRule" id="PRU01360"/>
    </source>
</evidence>
<dbReference type="InterPro" id="IPR037066">
    <property type="entry name" value="Plug_dom_sf"/>
</dbReference>
<dbReference type="PANTHER" id="PTHR30069">
    <property type="entry name" value="TONB-DEPENDENT OUTER MEMBRANE RECEPTOR"/>
    <property type="match status" value="1"/>
</dbReference>
<evidence type="ECO:0000256" key="11">
    <source>
        <dbReference type="RuleBase" id="RU003357"/>
    </source>
</evidence>
<dbReference type="AlphaFoldDB" id="C9LU31"/>
<dbReference type="Gene3D" id="2.40.170.20">
    <property type="entry name" value="TonB-dependent receptor, beta-barrel domain"/>
    <property type="match status" value="1"/>
</dbReference>
<keyword evidence="4 10" id="KW-0812">Transmembrane</keyword>
<keyword evidence="8 16" id="KW-0675">Receptor</keyword>
<dbReference type="SUPFAM" id="SSF56935">
    <property type="entry name" value="Porins"/>
    <property type="match status" value="1"/>
</dbReference>
<evidence type="ECO:0000256" key="7">
    <source>
        <dbReference type="ARBA" id="ARBA00023136"/>
    </source>
</evidence>
<evidence type="ECO:0000256" key="13">
    <source>
        <dbReference type="SAM" id="SignalP"/>
    </source>
</evidence>
<keyword evidence="2 10" id="KW-0813">Transport</keyword>
<dbReference type="Gene3D" id="2.170.130.10">
    <property type="entry name" value="TonB-dependent receptor, plug domain"/>
    <property type="match status" value="1"/>
</dbReference>
<dbReference type="EMBL" id="ACKP02000015">
    <property type="protein sequence ID" value="EEX77562.1"/>
    <property type="molecule type" value="Genomic_DNA"/>
</dbReference>
<dbReference type="eggNOG" id="COG4771">
    <property type="taxonomic scope" value="Bacteria"/>
</dbReference>
<dbReference type="RefSeq" id="WP_006191994.1">
    <property type="nucleotide sequence ID" value="NC_015437.1"/>
</dbReference>
<evidence type="ECO:0000256" key="6">
    <source>
        <dbReference type="ARBA" id="ARBA00023077"/>
    </source>
</evidence>
<accession>C9LU31</accession>
<keyword evidence="6 11" id="KW-0798">TonB box</keyword>
<dbReference type="GO" id="GO:0009279">
    <property type="term" value="C:cell outer membrane"/>
    <property type="evidence" value="ECO:0007669"/>
    <property type="project" value="UniProtKB-SubCell"/>
</dbReference>
<dbReference type="STRING" id="546271.Selsp_1378"/>
<name>C9LU31_SELS3</name>
<evidence type="ECO:0000256" key="9">
    <source>
        <dbReference type="ARBA" id="ARBA00023237"/>
    </source>
</evidence>
<keyword evidence="5 13" id="KW-0732">Signal</keyword>
<comment type="caution">
    <text evidence="16">The sequence shown here is derived from an EMBL/GenBank/DDBJ whole genome shotgun (WGS) entry which is preliminary data.</text>
</comment>
<feature type="chain" id="PRO_5002998646" evidence="13">
    <location>
        <begin position="33"/>
        <end position="680"/>
    </location>
</feature>
<evidence type="ECO:0000259" key="14">
    <source>
        <dbReference type="Pfam" id="PF00593"/>
    </source>
</evidence>
<dbReference type="PROSITE" id="PS52016">
    <property type="entry name" value="TONB_DEPENDENT_REC_3"/>
    <property type="match status" value="1"/>
</dbReference>
<evidence type="ECO:0000259" key="15">
    <source>
        <dbReference type="Pfam" id="PF07715"/>
    </source>
</evidence>
<sequence length="680" mass="75669">MKEGYILQSEKKKMLTLAIAAAFMATSAPAWAAQMPQQTSEAAKEESSAAPVAAAEDDHALEDTVVTATRREKRDIDVPAATVVITGEAIKESGAADAADALAKVNGFAYKSFGPSGASMGTMNNELNVRGFKSGTLVLMNGSPISWRGKYNLDQIPADQIERIEVVKGSGSVLYGSEAMSGIVNIITKKGASNAAHVGFGNFGQRQYGVSAGDERFGVYYNYDKWGHLNGLAETDVISAKFNGSTRTDLRDVEKTSAGLTYHINPQLDFLFGYYKTEATYLRFVDRVDRTSSGVRLGDPFHARTYTTEQYVSQLNYHDHAWKGSLYFNTGTVEAKGPTEISRTGAKTPGDWYNTRERNTTYGVDLQRTWKPDPKATAVLGFSLEHELYKALPAPSTKNPASYMRNNWGVFGQWEQKFTERDTGIFGMRETWTTAAMRDENYHNFSASGQWLHKLDHENSLYLSVSQSFVMPKFAQMYGASSRLVPAPDLKPQTGVTYEIGWKAKHAGHTWKAALFHMDVKDNITATWKPRDNRYQYTNEDFRNTGLELSCETQGKHGFSWNWGVTWQNPETKGSKGTDWERTFGKLQLTGGVLYKRGKWSSSLTGSYLAGRVQSPSSEPSYACKPYFLTSWSTAYRPDDRSEIRLTVENVLDRADVTSHTGANYRVAPTNFMLSCNYTF</sequence>
<feature type="region of interest" description="Disordered" evidence="12">
    <location>
        <begin position="35"/>
        <end position="56"/>
    </location>
</feature>
<dbReference type="InterPro" id="IPR012910">
    <property type="entry name" value="Plug_dom"/>
</dbReference>
<dbReference type="OrthoDB" id="1631017at2"/>
<evidence type="ECO:0000313" key="16">
    <source>
        <dbReference type="EMBL" id="EEX77562.1"/>
    </source>
</evidence>
<evidence type="ECO:0000256" key="5">
    <source>
        <dbReference type="ARBA" id="ARBA00022729"/>
    </source>
</evidence>
<dbReference type="PANTHER" id="PTHR30069:SF29">
    <property type="entry name" value="HEMOGLOBIN AND HEMOGLOBIN-HAPTOGLOBIN-BINDING PROTEIN 1-RELATED"/>
    <property type="match status" value="1"/>
</dbReference>
<dbReference type="InterPro" id="IPR000531">
    <property type="entry name" value="Beta-barrel_TonB"/>
</dbReference>
<reference evidence="16 17" key="1">
    <citation type="submission" date="2009-09" db="EMBL/GenBank/DDBJ databases">
        <authorList>
            <person name="Weinstock G."/>
            <person name="Sodergren E."/>
            <person name="Clifton S."/>
            <person name="Fulton L."/>
            <person name="Fulton B."/>
            <person name="Courtney L."/>
            <person name="Fronick C."/>
            <person name="Harrison M."/>
            <person name="Strong C."/>
            <person name="Farmer C."/>
            <person name="Delahaunty K."/>
            <person name="Markovic C."/>
            <person name="Hall O."/>
            <person name="Minx P."/>
            <person name="Tomlinson C."/>
            <person name="Mitreva M."/>
            <person name="Nelson J."/>
            <person name="Hou S."/>
            <person name="Wollam A."/>
            <person name="Pepin K.H."/>
            <person name="Johnson M."/>
            <person name="Bhonagiri V."/>
            <person name="Nash W.E."/>
            <person name="Warren W."/>
            <person name="Chinwalla A."/>
            <person name="Mardis E.R."/>
            <person name="Wilson R.K."/>
        </authorList>
    </citation>
    <scope>NUCLEOTIDE SEQUENCE [LARGE SCALE GENOMIC DNA]</scope>
    <source>
        <strain evidence="17">ATCC 35185 / DSM 20758 / VPI D19B-28</strain>
    </source>
</reference>
<keyword evidence="7 10" id="KW-0472">Membrane</keyword>
<keyword evidence="9 10" id="KW-0998">Cell outer membrane</keyword>
<feature type="signal peptide" evidence="13">
    <location>
        <begin position="1"/>
        <end position="32"/>
    </location>
</feature>
<evidence type="ECO:0000256" key="4">
    <source>
        <dbReference type="ARBA" id="ARBA00022692"/>
    </source>
</evidence>
<keyword evidence="3 10" id="KW-1134">Transmembrane beta strand</keyword>
<gene>
    <name evidence="16" type="ORF">SELSPUOL_00837</name>
</gene>
<organism evidence="16 17">
    <name type="scientific">Selenomonas sputigena (strain ATCC 35185 / DSM 20758 / CCUG 44933 / VPI D19B-28)</name>
    <dbReference type="NCBI Taxonomy" id="546271"/>
    <lineage>
        <taxon>Bacteria</taxon>
        <taxon>Bacillati</taxon>
        <taxon>Bacillota</taxon>
        <taxon>Negativicutes</taxon>
        <taxon>Selenomonadales</taxon>
        <taxon>Selenomonadaceae</taxon>
        <taxon>Selenomonas</taxon>
    </lineage>
</organism>
<protein>
    <submittedName>
        <fullName evidence="16">TonB-dependent receptor</fullName>
    </submittedName>
</protein>
<evidence type="ECO:0000256" key="12">
    <source>
        <dbReference type="SAM" id="MobiDB-lite"/>
    </source>
</evidence>
<evidence type="ECO:0000256" key="2">
    <source>
        <dbReference type="ARBA" id="ARBA00022448"/>
    </source>
</evidence>